<dbReference type="Pfam" id="PF13715">
    <property type="entry name" value="CarbopepD_reg_2"/>
    <property type="match status" value="1"/>
</dbReference>
<dbReference type="Proteomes" id="UP000193431">
    <property type="component" value="Chromosome"/>
</dbReference>
<name>A0A1W6MN42_9FLAO</name>
<feature type="chain" id="PRO_5012845762" description="Alpha-2-macroglobulin domain-containing protein" evidence="3">
    <location>
        <begin position="19"/>
        <end position="2177"/>
    </location>
</feature>
<protein>
    <recommendedName>
        <fullName evidence="4">Alpha-2-macroglobulin domain-containing protein</fullName>
    </recommendedName>
</protein>
<evidence type="ECO:0000256" key="1">
    <source>
        <dbReference type="ARBA" id="ARBA00010556"/>
    </source>
</evidence>
<feature type="signal peptide" evidence="3">
    <location>
        <begin position="1"/>
        <end position="18"/>
    </location>
</feature>
<dbReference type="RefSeq" id="WP_085767835.1">
    <property type="nucleotide sequence ID" value="NZ_CP019344.1"/>
</dbReference>
<dbReference type="SUPFAM" id="SSF56935">
    <property type="entry name" value="Porins"/>
    <property type="match status" value="1"/>
</dbReference>
<evidence type="ECO:0000259" key="4">
    <source>
        <dbReference type="SMART" id="SM01360"/>
    </source>
</evidence>
<gene>
    <name evidence="5" type="ORF">BST97_14120</name>
</gene>
<proteinExistence type="inferred from homology"/>
<accession>A0A1W6MN42</accession>
<dbReference type="InterPro" id="IPR041246">
    <property type="entry name" value="Bact_MG10"/>
</dbReference>
<dbReference type="PANTHER" id="PTHR40094">
    <property type="entry name" value="ALPHA-2-MACROGLOBULIN HOMOLOG"/>
    <property type="match status" value="1"/>
</dbReference>
<dbReference type="PANTHER" id="PTHR40094:SF1">
    <property type="entry name" value="UBIQUITIN DOMAIN-CONTAINING PROTEIN"/>
    <property type="match status" value="1"/>
</dbReference>
<comment type="similarity">
    <text evidence="1">Belongs to the protease inhibitor I39 (alpha-2-macroglobulin) family. Bacterial alpha-2-macroglobulin subfamily.</text>
</comment>
<dbReference type="STRING" id="331648.BST97_14120"/>
<evidence type="ECO:0000313" key="6">
    <source>
        <dbReference type="Proteomes" id="UP000193431"/>
    </source>
</evidence>
<keyword evidence="3" id="KW-0732">Signal</keyword>
<sequence length="2177" mass="250257">MKFYYLLLISLTCSLAMAQKPFDKKWEEVELLEVQNKIDDAQKIVKRIKRKAQRRDNESQLIKAFIYKAKFDLINSSGALSDVESELQQLIRTSNSPSRNIYQMIYAELLENFKDRESSNLREREKFDIKIDSTDHRAWDLSYLNQKIKQLYDSSIENPEELSKISIDEYAAIITDTLYTKKWQPTLYDLLARSAIENLKDEINPYFMSTEVDSIYLQEAVKLKPDLTKIKPSNSFETKFKQIIEIYQQLENIHLFTHREAAYIKVVIDRINFVPTNNDDKLIKTYEESLSALSTEYSHEPEHTLATYQLAKHFFSKANVDQYLRRDSKKESNRLRVKYRAKAIELALQSIEQFPKSFGARQCKSLLEVSRSSSINIRFEPISYPEQYSIAQIDHKNIDSLKVFWKRISITDYINLEDSLADAIYNSAKTENSFERIVEIDLKTEHDGFREQLNYPWQAPKSEGNYLIYLEYKTGNITKIDYEQAQVTSILPQATYDDDRAYFKVLERFTGYPLKGVRVQMQEDEELPVVEVVTDFDGMAIANIKDFDDSHSLLFIRGKDSLLLDNYSLYSNYEDKEEEVDEKTVTTYVYLDRGIYRPGQTVYYKVIVVVEENGSTRVLPNEELNFYVESANGREIFDIYQTTNEYGSFHGSFEIPEGVALGEFSIDIDSDEETIFWDIVDGINGWDTAKTFRVEEYKRPTFEVTIEEKDRKFLVGSNIQLKVNAKAFLGAPIDGAQVNYSIYRKSYDYGNLRYSYGYDKIDSKTFKNDSITTNTKGEYIIDFIAEPNNYKEKENDQKLNYAYKIEVEVLDANGEQHDAQTVVEASSKAHELILETPAEISLNNRSISFYSENLTKQKIEKSYQIKIYKTTGEYRNTNDPWSETGLSRKKLDSLFADDLNYKFNFAKQKDSLVFSKVYEHQETVQTELPIDSSWKNGFYRIEVETLSVDAEKSPLKTSKTLPFWINKNQPLTPLLAMENHRFTDEGVDIDFFTSADSTYVSMYVFTHDKDLREESFTIYKGKTTHSTTYSEVPGSITYFKYETTRKGATGSGMLSIERTREEQGAIRIKTETLRNKLQPGKEETWSFQLENENGSPFQLEALASMYDASLDDFKENEWMPLKPLDTYRYNKREPFKYYMTLRNYYGYAYYSGGTSYGYGLLSLPSGPHWVFHGLLQADYHSLYRSYLESLKLKRKDKKKLKKGAHLLGVVTGPDGLPILGATVQILDTQTFTTTDFDGNFSISAETGDTILISYTGYDSQQIIVGKSNYKEIQLTTSLDEVVVTGYRTILGVPPPNSNAIQRLMGQVPGVTVQTATGQPGANSLNQIRGVSSMNENTEPLIVFDGKPITEKQFGLLSRETIGEVTVIKPEDATAIYGNRGSNGVIIITPKKGFNYEELLNLESLANVETRKNLDETAFFLPQLYTDQKGSLKFTFTSPEMLTRWNFQLLAHNKNAESSIISREVVTQKDLNIILNKPRFVREGDYLVLKAKLINLTNKDIKALCKLEFSNASNMKKLNIIEGPSLKNLSIGNKSSQNLSWKIKVPENLPALSYKIIASAGNFSDGEEGVIPVLPNKILVSRTTRSWIASKGTGEITLPDLTRENINKYDSKNLSFEFQGSPKIAIIYALPYLMDYAHQCSEQTFAKYYANAVAAHLVQSDPEIAQFIKQNHQNSNPEEEPLQSAINSSPWYYKLASPQVKLERLVSYLEPEKVQDQQSRHLQRLKLMQDSDGLFPWFDGGAPNISITQHILNGLSFLKHKNLLTQDEFPSFMYEKGLQGLDSYWKEYLEDFDKQYNKGVESFTFSTTYWDYLYVRSQEKDVEVKTDSTDILGRVKDLAFAKAKKQFATYSIYEQLLMAMTLHNEGHNKEAKNILQGLRQIAVKNDERGMYWKFHENNRGWYGRAIETQSLAITAFSQILNDTNTVELLKIWLLNKQEWASWGTTKATVMASTAVLETSGKATEIQMPKIYWGGTSITEQQNISQGSMEALNSITGNVPIEDIQESYKTLKIDNKSDQPATAAIHWDFMAPLEEFNALEDDDVKVNKKLYHKDDSNQWLELTHGDILELGEKIKVKLLIETTKNLSYIHLKDLRASGLEPVETLSEHSRVNGTTYYKSIRDDRHDFYFELMQAGTYVIEYELMCNNAGVFENGFARMEGMYNPELKVYSKSMRIKIQD</sequence>
<dbReference type="InterPro" id="IPR051802">
    <property type="entry name" value="YfhM-like"/>
</dbReference>
<dbReference type="EMBL" id="CP019344">
    <property type="protein sequence ID" value="ARN79033.1"/>
    <property type="molecule type" value="Genomic_DNA"/>
</dbReference>
<dbReference type="Gene3D" id="1.50.10.20">
    <property type="match status" value="1"/>
</dbReference>
<reference evidence="5 6" key="1">
    <citation type="submission" date="2016-11" db="EMBL/GenBank/DDBJ databases">
        <title>Trade-off between light-utilization and light-protection in marine flavobacteria.</title>
        <authorList>
            <person name="Kumagai Y."/>
        </authorList>
    </citation>
    <scope>NUCLEOTIDE SEQUENCE [LARGE SCALE GENOMIC DNA]</scope>
    <source>
        <strain evidence="5 6">JCM 13191</strain>
    </source>
</reference>
<organism evidence="5 6">
    <name type="scientific">Nonlabens spongiae</name>
    <dbReference type="NCBI Taxonomy" id="331648"/>
    <lineage>
        <taxon>Bacteria</taxon>
        <taxon>Pseudomonadati</taxon>
        <taxon>Bacteroidota</taxon>
        <taxon>Flavobacteriia</taxon>
        <taxon>Flavobacteriales</taxon>
        <taxon>Flavobacteriaceae</taxon>
        <taxon>Nonlabens</taxon>
    </lineage>
</organism>
<feature type="domain" description="Alpha-2-macroglobulin" evidence="4">
    <location>
        <begin position="1416"/>
        <end position="1506"/>
    </location>
</feature>
<evidence type="ECO:0000256" key="3">
    <source>
        <dbReference type="SAM" id="SignalP"/>
    </source>
</evidence>
<dbReference type="InterPro" id="IPR008969">
    <property type="entry name" value="CarboxyPept-like_regulatory"/>
</dbReference>
<dbReference type="InterPro" id="IPR001599">
    <property type="entry name" value="Macroglobln_a2"/>
</dbReference>
<evidence type="ECO:0000256" key="2">
    <source>
        <dbReference type="SAM" id="Coils"/>
    </source>
</evidence>
<keyword evidence="6" id="KW-1185">Reference proteome</keyword>
<dbReference type="Gene3D" id="2.60.40.1930">
    <property type="match status" value="1"/>
</dbReference>
<dbReference type="GO" id="GO:0004866">
    <property type="term" value="F:endopeptidase inhibitor activity"/>
    <property type="evidence" value="ECO:0007669"/>
    <property type="project" value="InterPro"/>
</dbReference>
<dbReference type="SUPFAM" id="SSF48239">
    <property type="entry name" value="Terpenoid cyclases/Protein prenyltransferases"/>
    <property type="match status" value="1"/>
</dbReference>
<dbReference type="OrthoDB" id="9767116at2"/>
<dbReference type="Pfam" id="PF00207">
    <property type="entry name" value="A2M"/>
    <property type="match status" value="1"/>
</dbReference>
<dbReference type="Gene3D" id="2.170.130.10">
    <property type="entry name" value="TonB-dependent receptor, plug domain"/>
    <property type="match status" value="1"/>
</dbReference>
<dbReference type="InterPro" id="IPR012910">
    <property type="entry name" value="Plug_dom"/>
</dbReference>
<dbReference type="Pfam" id="PF01835">
    <property type="entry name" value="MG2"/>
    <property type="match status" value="1"/>
</dbReference>
<dbReference type="InterPro" id="IPR008930">
    <property type="entry name" value="Terpenoid_cyclase/PrenylTrfase"/>
</dbReference>
<dbReference type="Pfam" id="PF17973">
    <property type="entry name" value="bMG10"/>
    <property type="match status" value="1"/>
</dbReference>
<keyword evidence="2" id="KW-0175">Coiled coil</keyword>
<dbReference type="InterPro" id="IPR002890">
    <property type="entry name" value="MG2"/>
</dbReference>
<dbReference type="Pfam" id="PF07715">
    <property type="entry name" value="Plug"/>
    <property type="match status" value="1"/>
</dbReference>
<dbReference type="InterPro" id="IPR037066">
    <property type="entry name" value="Plug_dom_sf"/>
</dbReference>
<dbReference type="SUPFAM" id="SSF49464">
    <property type="entry name" value="Carboxypeptidase regulatory domain-like"/>
    <property type="match status" value="1"/>
</dbReference>
<feature type="coiled-coil region" evidence="2">
    <location>
        <begin position="31"/>
        <end position="58"/>
    </location>
</feature>
<dbReference type="SMART" id="SM01360">
    <property type="entry name" value="A2M"/>
    <property type="match status" value="1"/>
</dbReference>
<evidence type="ECO:0000313" key="5">
    <source>
        <dbReference type="EMBL" id="ARN79033.1"/>
    </source>
</evidence>
<dbReference type="Gene3D" id="2.60.40.1120">
    <property type="entry name" value="Carboxypeptidase-like, regulatory domain"/>
    <property type="match status" value="1"/>
</dbReference>